<name>A0ABR1QA84_9PEZI</name>
<dbReference type="GeneID" id="92079382"/>
<evidence type="ECO:0000259" key="5">
    <source>
        <dbReference type="PROSITE" id="PS52004"/>
    </source>
</evidence>
<dbReference type="Gene3D" id="3.40.47.10">
    <property type="match status" value="1"/>
</dbReference>
<dbReference type="PROSITE" id="PS52004">
    <property type="entry name" value="KS3_2"/>
    <property type="match status" value="1"/>
</dbReference>
<evidence type="ECO:0000256" key="2">
    <source>
        <dbReference type="ARBA" id="ARBA00022553"/>
    </source>
</evidence>
<comment type="similarity">
    <text evidence="4">Belongs to the thiolase-like superfamily. Beta-ketoacyl-ACP synthases family.</text>
</comment>
<dbReference type="SMART" id="SM00825">
    <property type="entry name" value="PKS_KS"/>
    <property type="match status" value="1"/>
</dbReference>
<accession>A0ABR1QA84</accession>
<dbReference type="InterPro" id="IPR016039">
    <property type="entry name" value="Thiolase-like"/>
</dbReference>
<dbReference type="Proteomes" id="UP001391051">
    <property type="component" value="Unassembled WGS sequence"/>
</dbReference>
<feature type="domain" description="Ketosynthase family 3 (KS3)" evidence="5">
    <location>
        <begin position="6"/>
        <end position="380"/>
    </location>
</feature>
<evidence type="ECO:0000313" key="7">
    <source>
        <dbReference type="Proteomes" id="UP001391051"/>
    </source>
</evidence>
<dbReference type="InterPro" id="IPR050091">
    <property type="entry name" value="PKS_NRPS_Biosynth_Enz"/>
</dbReference>
<keyword evidence="2" id="KW-0597">Phosphoprotein</keyword>
<dbReference type="EMBL" id="JAQQWE010000006">
    <property type="protein sequence ID" value="KAK7949212.1"/>
    <property type="molecule type" value="Genomic_DNA"/>
</dbReference>
<evidence type="ECO:0000256" key="3">
    <source>
        <dbReference type="ARBA" id="ARBA00022679"/>
    </source>
</evidence>
<dbReference type="Pfam" id="PF02801">
    <property type="entry name" value="Ketoacyl-synt_C"/>
    <property type="match status" value="1"/>
</dbReference>
<protein>
    <recommendedName>
        <fullName evidence="5">Ketosynthase family 3 (KS3) domain-containing protein</fullName>
    </recommendedName>
</protein>
<evidence type="ECO:0000313" key="6">
    <source>
        <dbReference type="EMBL" id="KAK7949212.1"/>
    </source>
</evidence>
<dbReference type="RefSeq" id="XP_066698718.1">
    <property type="nucleotide sequence ID" value="XM_066846320.1"/>
</dbReference>
<gene>
    <name evidence="6" type="ORF">PG986_010098</name>
</gene>
<dbReference type="InterPro" id="IPR018201">
    <property type="entry name" value="Ketoacyl_synth_AS"/>
</dbReference>
<reference evidence="6 7" key="1">
    <citation type="submission" date="2023-01" db="EMBL/GenBank/DDBJ databases">
        <title>Analysis of 21 Apiospora genomes using comparative genomics revels a genus with tremendous synthesis potential of carbohydrate active enzymes and secondary metabolites.</title>
        <authorList>
            <person name="Sorensen T."/>
        </authorList>
    </citation>
    <scope>NUCLEOTIDE SEQUENCE [LARGE SCALE GENOMIC DNA]</scope>
    <source>
        <strain evidence="6 7">CBS 24483</strain>
    </source>
</reference>
<comment type="caution">
    <text evidence="6">The sequence shown here is derived from an EMBL/GenBank/DDBJ whole genome shotgun (WGS) entry which is preliminary data.</text>
</comment>
<dbReference type="CDD" id="cd00833">
    <property type="entry name" value="PKS"/>
    <property type="match status" value="1"/>
</dbReference>
<dbReference type="PANTHER" id="PTHR43775:SF20">
    <property type="entry name" value="HYBRID PKS-NRPS SYNTHETASE APDA"/>
    <property type="match status" value="1"/>
</dbReference>
<organism evidence="6 7">
    <name type="scientific">Apiospora aurea</name>
    <dbReference type="NCBI Taxonomy" id="335848"/>
    <lineage>
        <taxon>Eukaryota</taxon>
        <taxon>Fungi</taxon>
        <taxon>Dikarya</taxon>
        <taxon>Ascomycota</taxon>
        <taxon>Pezizomycotina</taxon>
        <taxon>Sordariomycetes</taxon>
        <taxon>Xylariomycetidae</taxon>
        <taxon>Amphisphaeriales</taxon>
        <taxon>Apiosporaceae</taxon>
        <taxon>Apiospora</taxon>
    </lineage>
</organism>
<evidence type="ECO:0000256" key="1">
    <source>
        <dbReference type="ARBA" id="ARBA00022450"/>
    </source>
</evidence>
<proteinExistence type="inferred from homology"/>
<dbReference type="Pfam" id="PF00109">
    <property type="entry name" value="ketoacyl-synt"/>
    <property type="match status" value="1"/>
</dbReference>
<dbReference type="InterPro" id="IPR014031">
    <property type="entry name" value="Ketoacyl_synth_C"/>
</dbReference>
<dbReference type="PANTHER" id="PTHR43775">
    <property type="entry name" value="FATTY ACID SYNTHASE"/>
    <property type="match status" value="1"/>
</dbReference>
<keyword evidence="7" id="KW-1185">Reference proteome</keyword>
<dbReference type="InterPro" id="IPR014030">
    <property type="entry name" value="Ketoacyl_synth_N"/>
</dbReference>
<dbReference type="PROSITE" id="PS00606">
    <property type="entry name" value="KS3_1"/>
    <property type="match status" value="1"/>
</dbReference>
<keyword evidence="3 4" id="KW-0808">Transferase</keyword>
<dbReference type="SUPFAM" id="SSF53901">
    <property type="entry name" value="Thiolase-like"/>
    <property type="match status" value="1"/>
</dbReference>
<keyword evidence="1" id="KW-0596">Phosphopantetheine</keyword>
<dbReference type="InterPro" id="IPR020841">
    <property type="entry name" value="PKS_Beta-ketoAc_synthase_dom"/>
</dbReference>
<sequence>MAYPKNEPIAIVGSACRFAGGVNGPQELWNLLQNPKDVAEPIPQSRFGAQECATKAAYFLGHGGGQRDEAQHKRFDARFFGISRGEADAMDPQVRLLLEVVHEAVEGAAGCPVDRLRGSDTAVYAGVMAADYERVMTRDGRYEGAATYHGTGTSRALAANRVSHSFDWRGPSLTVDTACSSSLVAVHLAVQQLRAPGGSRLAVATGACLLLDALPFVAQERLRMLSPAGRSRMWDAAADGYARGEGVAAVALKTLRAAEEDGDVIECVIRETGVNQDGWTGGITVPSARAQERLIRDCYIRSGLDPRDPADRPQFFEAHGTGTPTGDPIEAEAIYSAFFSGGEGTQKAAVSQPLFVGVSSIIRIYSPGLPAELLDWPRMY</sequence>
<evidence type="ECO:0000256" key="4">
    <source>
        <dbReference type="RuleBase" id="RU003694"/>
    </source>
</evidence>